<dbReference type="Proteomes" id="UP001203880">
    <property type="component" value="Unassembled WGS sequence"/>
</dbReference>
<protein>
    <recommendedName>
        <fullName evidence="3">Haloacid dehalogenase</fullName>
    </recommendedName>
</protein>
<dbReference type="InterPro" id="IPR036412">
    <property type="entry name" value="HAD-like_sf"/>
</dbReference>
<sequence length="97" mass="11100">MKPQAVIYDIGNVLIEWQPERYYDRVIGEDRRRAMFAEIDLQGMHELVDLGEHFTDDMPNNITAAQARGWQTHHFDGPKSCAERLVSDGLVTQDQAA</sequence>
<name>A0ABT0PYU8_9RHOB</name>
<evidence type="ECO:0000313" key="1">
    <source>
        <dbReference type="EMBL" id="MCL6282755.1"/>
    </source>
</evidence>
<organism evidence="1 2">
    <name type="scientific">Ruegeria spongiae</name>
    <dbReference type="NCBI Taxonomy" id="2942209"/>
    <lineage>
        <taxon>Bacteria</taxon>
        <taxon>Pseudomonadati</taxon>
        <taxon>Pseudomonadota</taxon>
        <taxon>Alphaproteobacteria</taxon>
        <taxon>Rhodobacterales</taxon>
        <taxon>Roseobacteraceae</taxon>
        <taxon>Ruegeria</taxon>
    </lineage>
</organism>
<dbReference type="SUPFAM" id="SSF56784">
    <property type="entry name" value="HAD-like"/>
    <property type="match status" value="1"/>
</dbReference>
<dbReference type="RefSeq" id="WP_249707169.1">
    <property type="nucleotide sequence ID" value="NZ_JAMFMB010000004.1"/>
</dbReference>
<comment type="caution">
    <text evidence="1">The sequence shown here is derived from an EMBL/GenBank/DDBJ whole genome shotgun (WGS) entry which is preliminary data.</text>
</comment>
<accession>A0ABT0PYU8</accession>
<keyword evidence="2" id="KW-1185">Reference proteome</keyword>
<dbReference type="EMBL" id="JAMFMB010000004">
    <property type="protein sequence ID" value="MCL6282755.1"/>
    <property type="molecule type" value="Genomic_DNA"/>
</dbReference>
<proteinExistence type="predicted"/>
<evidence type="ECO:0008006" key="3">
    <source>
        <dbReference type="Google" id="ProtNLM"/>
    </source>
</evidence>
<reference evidence="1" key="1">
    <citation type="submission" date="2022-05" db="EMBL/GenBank/DDBJ databases">
        <authorList>
            <person name="Park J.-S."/>
        </authorList>
    </citation>
    <scope>NUCLEOTIDE SEQUENCE</scope>
    <source>
        <strain evidence="1">2012CJ41-6</strain>
    </source>
</reference>
<gene>
    <name evidence="1" type="ORF">M3P21_04355</name>
</gene>
<evidence type="ECO:0000313" key="2">
    <source>
        <dbReference type="Proteomes" id="UP001203880"/>
    </source>
</evidence>